<dbReference type="Pfam" id="PF00701">
    <property type="entry name" value="DHDPS"/>
    <property type="match status" value="1"/>
</dbReference>
<name>A0A9P6LBW2_9AGAM</name>
<gene>
    <name evidence="5" type="ORF">BJ322DRAFT_998984</name>
</gene>
<dbReference type="PRINTS" id="PR00146">
    <property type="entry name" value="DHPICSNTHASE"/>
</dbReference>
<dbReference type="OrthoDB" id="191315at2759"/>
<dbReference type="SMART" id="SM01130">
    <property type="entry name" value="DHDPS"/>
    <property type="match status" value="1"/>
</dbReference>
<dbReference type="InterPro" id="IPR013785">
    <property type="entry name" value="Aldolase_TIM"/>
</dbReference>
<dbReference type="AlphaFoldDB" id="A0A9P6LBW2"/>
<reference evidence="5" key="2">
    <citation type="submission" date="2020-11" db="EMBL/GenBank/DDBJ databases">
        <authorList>
            <consortium name="DOE Joint Genome Institute"/>
            <person name="Kuo A."/>
            <person name="Miyauchi S."/>
            <person name="Kiss E."/>
            <person name="Drula E."/>
            <person name="Kohler A."/>
            <person name="Sanchez-Garcia M."/>
            <person name="Andreopoulos B."/>
            <person name="Barry K.W."/>
            <person name="Bonito G."/>
            <person name="Buee M."/>
            <person name="Carver A."/>
            <person name="Chen C."/>
            <person name="Cichocki N."/>
            <person name="Clum A."/>
            <person name="Culley D."/>
            <person name="Crous P.W."/>
            <person name="Fauchery L."/>
            <person name="Girlanda M."/>
            <person name="Hayes R."/>
            <person name="Keri Z."/>
            <person name="Labutti K."/>
            <person name="Lipzen A."/>
            <person name="Lombard V."/>
            <person name="Magnuson J."/>
            <person name="Maillard F."/>
            <person name="Morin E."/>
            <person name="Murat C."/>
            <person name="Nolan M."/>
            <person name="Ohm R."/>
            <person name="Pangilinan J."/>
            <person name="Pereira M."/>
            <person name="Perotto S."/>
            <person name="Peter M."/>
            <person name="Riley R."/>
            <person name="Sitrit Y."/>
            <person name="Stielow B."/>
            <person name="Szollosi G."/>
            <person name="Zifcakova L."/>
            <person name="Stursova M."/>
            <person name="Spatafora J.W."/>
            <person name="Tedersoo L."/>
            <person name="Vaario L.-M."/>
            <person name="Yamada A."/>
            <person name="Yan M."/>
            <person name="Wang P."/>
            <person name="Xu J."/>
            <person name="Bruns T."/>
            <person name="Baldrian P."/>
            <person name="Vilgalys R."/>
            <person name="Henrissat B."/>
            <person name="Grigoriev I.V."/>
            <person name="Hibbett D."/>
            <person name="Nagy L.G."/>
            <person name="Martin F.M."/>
        </authorList>
    </citation>
    <scope>NUCLEOTIDE SEQUENCE</scope>
    <source>
        <strain evidence="5">UH-Tt-Lm1</strain>
    </source>
</reference>
<evidence type="ECO:0000313" key="6">
    <source>
        <dbReference type="Proteomes" id="UP000736335"/>
    </source>
</evidence>
<reference evidence="5" key="1">
    <citation type="journal article" date="2020" name="Nat. Commun.">
        <title>Large-scale genome sequencing of mycorrhizal fungi provides insights into the early evolution of symbiotic traits.</title>
        <authorList>
            <person name="Miyauchi S."/>
            <person name="Kiss E."/>
            <person name="Kuo A."/>
            <person name="Drula E."/>
            <person name="Kohler A."/>
            <person name="Sanchez-Garcia M."/>
            <person name="Morin E."/>
            <person name="Andreopoulos B."/>
            <person name="Barry K.W."/>
            <person name="Bonito G."/>
            <person name="Buee M."/>
            <person name="Carver A."/>
            <person name="Chen C."/>
            <person name="Cichocki N."/>
            <person name="Clum A."/>
            <person name="Culley D."/>
            <person name="Crous P.W."/>
            <person name="Fauchery L."/>
            <person name="Girlanda M."/>
            <person name="Hayes R.D."/>
            <person name="Keri Z."/>
            <person name="LaButti K."/>
            <person name="Lipzen A."/>
            <person name="Lombard V."/>
            <person name="Magnuson J."/>
            <person name="Maillard F."/>
            <person name="Murat C."/>
            <person name="Nolan M."/>
            <person name="Ohm R.A."/>
            <person name="Pangilinan J."/>
            <person name="Pereira M.F."/>
            <person name="Perotto S."/>
            <person name="Peter M."/>
            <person name="Pfister S."/>
            <person name="Riley R."/>
            <person name="Sitrit Y."/>
            <person name="Stielow J.B."/>
            <person name="Szollosi G."/>
            <person name="Zifcakova L."/>
            <person name="Stursova M."/>
            <person name="Spatafora J.W."/>
            <person name="Tedersoo L."/>
            <person name="Vaario L.M."/>
            <person name="Yamada A."/>
            <person name="Yan M."/>
            <person name="Wang P."/>
            <person name="Xu J."/>
            <person name="Bruns T."/>
            <person name="Baldrian P."/>
            <person name="Vilgalys R."/>
            <person name="Dunand C."/>
            <person name="Henrissat B."/>
            <person name="Grigoriev I.V."/>
            <person name="Hibbett D."/>
            <person name="Nagy L.G."/>
            <person name="Martin F.M."/>
        </authorList>
    </citation>
    <scope>NUCLEOTIDE SEQUENCE</scope>
    <source>
        <strain evidence="5">UH-Tt-Lm1</strain>
    </source>
</reference>
<dbReference type="CDD" id="cd00408">
    <property type="entry name" value="DHDPS-like"/>
    <property type="match status" value="1"/>
</dbReference>
<protein>
    <submittedName>
        <fullName evidence="5">Dihydrodipicolinate synthetase</fullName>
    </submittedName>
</protein>
<keyword evidence="1 2" id="KW-0456">Lyase</keyword>
<feature type="active site" description="Proton donor/acceptor" evidence="3">
    <location>
        <position position="150"/>
    </location>
</feature>
<dbReference type="PANTHER" id="PTHR12128">
    <property type="entry name" value="DIHYDRODIPICOLINATE SYNTHASE"/>
    <property type="match status" value="1"/>
</dbReference>
<comment type="similarity">
    <text evidence="2">Belongs to the DapA family.</text>
</comment>
<dbReference type="GO" id="GO:0008840">
    <property type="term" value="F:4-hydroxy-tetrahydrodipicolinate synthase activity"/>
    <property type="evidence" value="ECO:0007669"/>
    <property type="project" value="TreeGrafter"/>
</dbReference>
<dbReference type="PANTHER" id="PTHR12128:SF66">
    <property type="entry name" value="4-HYDROXY-2-OXOGLUTARATE ALDOLASE, MITOCHONDRIAL"/>
    <property type="match status" value="1"/>
</dbReference>
<evidence type="ECO:0000313" key="5">
    <source>
        <dbReference type="EMBL" id="KAF9791137.1"/>
    </source>
</evidence>
<organism evidence="5 6">
    <name type="scientific">Thelephora terrestris</name>
    <dbReference type="NCBI Taxonomy" id="56493"/>
    <lineage>
        <taxon>Eukaryota</taxon>
        <taxon>Fungi</taxon>
        <taxon>Dikarya</taxon>
        <taxon>Basidiomycota</taxon>
        <taxon>Agaricomycotina</taxon>
        <taxon>Agaricomycetes</taxon>
        <taxon>Thelephorales</taxon>
        <taxon>Thelephoraceae</taxon>
        <taxon>Thelephora</taxon>
    </lineage>
</organism>
<keyword evidence="6" id="KW-1185">Reference proteome</keyword>
<dbReference type="InterPro" id="IPR002220">
    <property type="entry name" value="DapA-like"/>
</dbReference>
<evidence type="ECO:0000256" key="4">
    <source>
        <dbReference type="PIRSR" id="PIRSR001365-2"/>
    </source>
</evidence>
<dbReference type="EMBL" id="WIUZ02000002">
    <property type="protein sequence ID" value="KAF9791137.1"/>
    <property type="molecule type" value="Genomic_DNA"/>
</dbReference>
<feature type="binding site" evidence="4">
    <location>
        <position position="238"/>
    </location>
    <ligand>
        <name>pyruvate</name>
        <dbReference type="ChEBI" id="CHEBI:15361"/>
    </ligand>
</feature>
<comment type="caution">
    <text evidence="5">The sequence shown here is derived from an EMBL/GenBank/DDBJ whole genome shotgun (WGS) entry which is preliminary data.</text>
</comment>
<evidence type="ECO:0000256" key="1">
    <source>
        <dbReference type="ARBA" id="ARBA00023239"/>
    </source>
</evidence>
<sequence length="339" mass="35676">MTTAASRLLVPGIYAPLPTFYLEDDDQDLDIPSLKKHVVFLAKAGIRPLLAGTMGEGIHLSSSDRIALIKATREALDDAGFRDMPIVAGTGAGSTRETIRLCKEAAEAGAEYVIVVIPGYFASVLGTNRNALKAFFIEVAEKSPIPVIIYNYPGASGGIDLDSDLIVAIAKEAPNTVGVKLTCGNVGKLTRICATLSAPSFAAEFPRKFTTADVPFLVLGGLTDTIIPTLVVRGHGAITGLANLAPYSCAKLFKLATAVVTDPSLLEEANRVQGIVANADYVMGQSGIMGAKGILEKLYGYGGRCRRPLPSITPAALEALWENPHLQALIGLEKSLAAQ</sequence>
<accession>A0A9P6LBW2</accession>
<proteinExistence type="inferred from homology"/>
<dbReference type="Proteomes" id="UP000736335">
    <property type="component" value="Unassembled WGS sequence"/>
</dbReference>
<dbReference type="PIRSF" id="PIRSF001365">
    <property type="entry name" value="DHDPS"/>
    <property type="match status" value="1"/>
</dbReference>
<feature type="active site" description="Schiff-base intermediate with substrate" evidence="3">
    <location>
        <position position="180"/>
    </location>
</feature>
<evidence type="ECO:0000256" key="2">
    <source>
        <dbReference type="PIRNR" id="PIRNR001365"/>
    </source>
</evidence>
<dbReference type="SUPFAM" id="SSF51569">
    <property type="entry name" value="Aldolase"/>
    <property type="match status" value="1"/>
</dbReference>
<dbReference type="Gene3D" id="3.20.20.70">
    <property type="entry name" value="Aldolase class I"/>
    <property type="match status" value="1"/>
</dbReference>
<evidence type="ECO:0000256" key="3">
    <source>
        <dbReference type="PIRSR" id="PIRSR001365-1"/>
    </source>
</evidence>